<dbReference type="GO" id="GO:0051538">
    <property type="term" value="F:3 iron, 4 sulfur cluster binding"/>
    <property type="evidence" value="ECO:0007669"/>
    <property type="project" value="UniProtKB-KW"/>
</dbReference>
<evidence type="ECO:0000256" key="8">
    <source>
        <dbReference type="RuleBase" id="RU368020"/>
    </source>
</evidence>
<dbReference type="GO" id="GO:0009055">
    <property type="term" value="F:electron transfer activity"/>
    <property type="evidence" value="ECO:0007669"/>
    <property type="project" value="UniProtKB-UniRule"/>
</dbReference>
<dbReference type="PANTHER" id="PTHR36923:SF3">
    <property type="entry name" value="FERREDOXIN"/>
    <property type="match status" value="1"/>
</dbReference>
<evidence type="ECO:0000256" key="7">
    <source>
        <dbReference type="ARBA" id="ARBA00023291"/>
    </source>
</evidence>
<name>A0A853A2S3_9ACTN</name>
<dbReference type="InterPro" id="IPR051269">
    <property type="entry name" value="Fe-S_cluster_ET"/>
</dbReference>
<keyword evidence="10" id="KW-1185">Reference proteome</keyword>
<evidence type="ECO:0000256" key="3">
    <source>
        <dbReference type="ARBA" id="ARBA00022723"/>
    </source>
</evidence>
<accession>A0A853A2S3</accession>
<dbReference type="GO" id="GO:0005506">
    <property type="term" value="F:iron ion binding"/>
    <property type="evidence" value="ECO:0007669"/>
    <property type="project" value="UniProtKB-UniRule"/>
</dbReference>
<evidence type="ECO:0000313" key="9">
    <source>
        <dbReference type="EMBL" id="NYI04812.1"/>
    </source>
</evidence>
<dbReference type="Proteomes" id="UP000567795">
    <property type="component" value="Unassembled WGS sequence"/>
</dbReference>
<evidence type="ECO:0000313" key="10">
    <source>
        <dbReference type="Proteomes" id="UP000567795"/>
    </source>
</evidence>
<evidence type="ECO:0000256" key="1">
    <source>
        <dbReference type="ARBA" id="ARBA00001927"/>
    </source>
</evidence>
<evidence type="ECO:0000256" key="5">
    <source>
        <dbReference type="ARBA" id="ARBA00023004"/>
    </source>
</evidence>
<protein>
    <recommendedName>
        <fullName evidence="8">Ferredoxin</fullName>
    </recommendedName>
</protein>
<keyword evidence="3 8" id="KW-0479">Metal-binding</keyword>
<organism evidence="9 10">
    <name type="scientific">Allostreptomyces psammosilenae</name>
    <dbReference type="NCBI Taxonomy" id="1892865"/>
    <lineage>
        <taxon>Bacteria</taxon>
        <taxon>Bacillati</taxon>
        <taxon>Actinomycetota</taxon>
        <taxon>Actinomycetes</taxon>
        <taxon>Kitasatosporales</taxon>
        <taxon>Streptomycetaceae</taxon>
        <taxon>Allostreptomyces</taxon>
    </lineage>
</organism>
<keyword evidence="4 8" id="KW-0249">Electron transport</keyword>
<dbReference type="InterPro" id="IPR001080">
    <property type="entry name" value="3Fe4S_ferredoxin"/>
</dbReference>
<dbReference type="AlphaFoldDB" id="A0A853A2S3"/>
<comment type="function">
    <text evidence="8">Ferredoxins are iron-sulfur proteins that transfer electrons in a wide variety of metabolic reactions.</text>
</comment>
<evidence type="ECO:0000256" key="2">
    <source>
        <dbReference type="ARBA" id="ARBA00022448"/>
    </source>
</evidence>
<evidence type="ECO:0000256" key="6">
    <source>
        <dbReference type="ARBA" id="ARBA00023014"/>
    </source>
</evidence>
<keyword evidence="7" id="KW-0003">3Fe-4S</keyword>
<proteinExistence type="predicted"/>
<gene>
    <name evidence="9" type="ORF">FHU37_001755</name>
</gene>
<comment type="cofactor">
    <cofactor evidence="1">
        <name>[3Fe-4S] cluster</name>
        <dbReference type="ChEBI" id="CHEBI:21137"/>
    </cofactor>
</comment>
<dbReference type="Gene3D" id="3.30.70.20">
    <property type="match status" value="1"/>
</dbReference>
<keyword evidence="5 8" id="KW-0408">Iron</keyword>
<comment type="caution">
    <text evidence="9">The sequence shown here is derived from an EMBL/GenBank/DDBJ whole genome shotgun (WGS) entry which is preliminary data.</text>
</comment>
<dbReference type="EMBL" id="JACBZD010000001">
    <property type="protein sequence ID" value="NYI04812.1"/>
    <property type="molecule type" value="Genomic_DNA"/>
</dbReference>
<keyword evidence="6 8" id="KW-0411">Iron-sulfur</keyword>
<sequence length="76" mass="8144">MTERVWTVRVDRTACVGSGICVGRAPGRFVLEGGRSRPVGERVEGDQEVVEAAESCPMEAIEVRDAITGELLAPTD</sequence>
<reference evidence="9 10" key="1">
    <citation type="submission" date="2020-07" db="EMBL/GenBank/DDBJ databases">
        <title>Sequencing the genomes of 1000 actinobacteria strains.</title>
        <authorList>
            <person name="Klenk H.-P."/>
        </authorList>
    </citation>
    <scope>NUCLEOTIDE SEQUENCE [LARGE SCALE GENOMIC DNA]</scope>
    <source>
        <strain evidence="9 10">DSM 42178</strain>
    </source>
</reference>
<dbReference type="PANTHER" id="PTHR36923">
    <property type="entry name" value="FERREDOXIN"/>
    <property type="match status" value="1"/>
</dbReference>
<dbReference type="Pfam" id="PF13459">
    <property type="entry name" value="Fer4_15"/>
    <property type="match status" value="1"/>
</dbReference>
<dbReference type="SUPFAM" id="SSF54862">
    <property type="entry name" value="4Fe-4S ferredoxins"/>
    <property type="match status" value="1"/>
</dbReference>
<evidence type="ECO:0000256" key="4">
    <source>
        <dbReference type="ARBA" id="ARBA00022982"/>
    </source>
</evidence>
<dbReference type="PRINTS" id="PR00352">
    <property type="entry name" value="3FE4SFRDOXIN"/>
</dbReference>
<keyword evidence="2 8" id="KW-0813">Transport</keyword>
<dbReference type="RefSeq" id="WP_179813657.1">
    <property type="nucleotide sequence ID" value="NZ_JACBZD010000001.1"/>
</dbReference>